<organism evidence="2 3">
    <name type="scientific">Mortierella polycephala</name>
    <dbReference type="NCBI Taxonomy" id="41804"/>
    <lineage>
        <taxon>Eukaryota</taxon>
        <taxon>Fungi</taxon>
        <taxon>Fungi incertae sedis</taxon>
        <taxon>Mucoromycota</taxon>
        <taxon>Mortierellomycotina</taxon>
        <taxon>Mortierellomycetes</taxon>
        <taxon>Mortierellales</taxon>
        <taxon>Mortierellaceae</taxon>
        <taxon>Mortierella</taxon>
    </lineage>
</organism>
<reference evidence="2" key="1">
    <citation type="journal article" date="2020" name="Fungal Divers.">
        <title>Resolving the Mortierellaceae phylogeny through synthesis of multi-gene phylogenetics and phylogenomics.</title>
        <authorList>
            <person name="Vandepol N."/>
            <person name="Liber J."/>
            <person name="Desiro A."/>
            <person name="Na H."/>
            <person name="Kennedy M."/>
            <person name="Barry K."/>
            <person name="Grigoriev I.V."/>
            <person name="Miller A.N."/>
            <person name="O'Donnell K."/>
            <person name="Stajich J.E."/>
            <person name="Bonito G."/>
        </authorList>
    </citation>
    <scope>NUCLEOTIDE SEQUENCE</scope>
    <source>
        <strain evidence="2">KOD948</strain>
    </source>
</reference>
<evidence type="ECO:0000313" key="2">
    <source>
        <dbReference type="EMBL" id="KAG0262320.1"/>
    </source>
</evidence>
<name>A0A9P6QBL1_9FUNG</name>
<comment type="caution">
    <text evidence="2">The sequence shown here is derived from an EMBL/GenBank/DDBJ whole genome shotgun (WGS) entry which is preliminary data.</text>
</comment>
<accession>A0A9P6QBL1</accession>
<dbReference type="EMBL" id="JAAAJA010000100">
    <property type="protein sequence ID" value="KAG0262320.1"/>
    <property type="molecule type" value="Genomic_DNA"/>
</dbReference>
<keyword evidence="3" id="KW-1185">Reference proteome</keyword>
<evidence type="ECO:0000313" key="3">
    <source>
        <dbReference type="Proteomes" id="UP000726737"/>
    </source>
</evidence>
<evidence type="ECO:0000256" key="1">
    <source>
        <dbReference type="SAM" id="MobiDB-lite"/>
    </source>
</evidence>
<proteinExistence type="predicted"/>
<feature type="region of interest" description="Disordered" evidence="1">
    <location>
        <begin position="1"/>
        <end position="161"/>
    </location>
</feature>
<dbReference type="OrthoDB" id="5279943at2759"/>
<dbReference type="AlphaFoldDB" id="A0A9P6QBL1"/>
<protein>
    <submittedName>
        <fullName evidence="2">Uncharacterized protein</fullName>
    </submittedName>
</protein>
<dbReference type="Proteomes" id="UP000726737">
    <property type="component" value="Unassembled WGS sequence"/>
</dbReference>
<feature type="region of interest" description="Disordered" evidence="1">
    <location>
        <begin position="184"/>
        <end position="214"/>
    </location>
</feature>
<feature type="compositionally biased region" description="Low complexity" evidence="1">
    <location>
        <begin position="122"/>
        <end position="137"/>
    </location>
</feature>
<feature type="region of interest" description="Disordered" evidence="1">
    <location>
        <begin position="244"/>
        <end position="273"/>
    </location>
</feature>
<gene>
    <name evidence="2" type="ORF">BG011_000073</name>
</gene>
<sequence length="528" mass="59457">MTSLFSQGFTVPAIIGQPNPKPRPPYLDMSKPVPSPSIPAMEHRSTDNQPEDMMMTDSAIPCTPPLDLGSDSGEDDELDYSMRFPLSPLPRTSTQPVSILLHRKRKDSQEHGAVPHLHGRCQSQGQQEQFPSQQEEGYAAAPALDSTQGKGARGRRPTVTFDLDEPSVLGIAAESSPTIIASHIRHSDDDEEESDSDSVTREPITADPTSRQDELENYAKPLANPGKTTGDSLHLTEQALRRVSITPSTVDDDDKNHIPDNDNDNFSVKPLGAKDSSINDKLVAQQESNPTVSPLCATSQYNPPKEVELSRTLHEPVTQDILVAMLDRPSEMEALVAKHPDFFSLINSSLCKTSRDLFNVVVLKPRAELSDRDWMHAIAGHLQSLPICILEKFKGIVGWIGPDCEDDEDEDYHDPLWDDEEYCYRDSSFDNVQIKWLRDLDDFSLETFQKCYPQFFVNCRDRLHGRHLSYGGDQRDLYDIFCETLRLTRKDLLCDNAWTRRMNGCLEKDPELLLQLKEIVAYESEYDD</sequence>